<organism evidence="1 2">
    <name type="scientific">Bifidobacterium choerinum</name>
    <dbReference type="NCBI Taxonomy" id="35760"/>
    <lineage>
        <taxon>Bacteria</taxon>
        <taxon>Bacillati</taxon>
        <taxon>Actinomycetota</taxon>
        <taxon>Actinomycetes</taxon>
        <taxon>Bifidobacteriales</taxon>
        <taxon>Bifidobacteriaceae</taxon>
        <taxon>Bifidobacterium</taxon>
    </lineage>
</organism>
<dbReference type="EMBL" id="CP018044">
    <property type="protein sequence ID" value="ATU20829.1"/>
    <property type="molecule type" value="Genomic_DNA"/>
</dbReference>
<name>A0A2D3D6P8_9BIFI</name>
<dbReference type="RefSeq" id="WP_099721481.1">
    <property type="nucleotide sequence ID" value="NZ_CP018044.1"/>
</dbReference>
<sequence length="126" mass="14058">MTDAPNTRVYDAHTVAQTILADLNADAHSILEQLVADRISCGMCEGTDDIVSETVTGYDFDDCGNRRMRVEAYDAKTQTIAIIDITDIVDTILDLTQNIYAARLKDLATRYDLFHHRGIYADEVEA</sequence>
<dbReference type="AlphaFoldDB" id="A0A2D3D6P8"/>
<protein>
    <submittedName>
        <fullName evidence="1">Uncharacterized protein</fullName>
    </submittedName>
</protein>
<reference evidence="1 2" key="1">
    <citation type="submission" date="2016-11" db="EMBL/GenBank/DDBJ databases">
        <title>complete genome sequence of Bifidobacterium choerinum strain FMB-1.</title>
        <authorList>
            <person name="Park C.-S."/>
            <person name="Jung D.-H."/>
            <person name="Choi D.-S."/>
        </authorList>
    </citation>
    <scope>NUCLEOTIDE SEQUENCE [LARGE SCALE GENOMIC DNA]</scope>
    <source>
        <strain evidence="1 2">FMB-1</strain>
    </source>
</reference>
<gene>
    <name evidence="1" type="ORF">BcFMB_07725</name>
</gene>
<proteinExistence type="predicted"/>
<dbReference type="Proteomes" id="UP000229907">
    <property type="component" value="Chromosome"/>
</dbReference>
<accession>A0A2D3D6P8</accession>
<evidence type="ECO:0000313" key="1">
    <source>
        <dbReference type="EMBL" id="ATU20829.1"/>
    </source>
</evidence>
<evidence type="ECO:0000313" key="2">
    <source>
        <dbReference type="Proteomes" id="UP000229907"/>
    </source>
</evidence>
<dbReference type="KEGG" id="bcho:BcFMB_07725"/>